<dbReference type="SUPFAM" id="SSF51215">
    <property type="entry name" value="Regulatory protein AraC"/>
    <property type="match status" value="1"/>
</dbReference>
<dbReference type="PROSITE" id="PS00041">
    <property type="entry name" value="HTH_ARAC_FAMILY_1"/>
    <property type="match status" value="1"/>
</dbReference>
<gene>
    <name evidence="5" type="ORF">JK636_12345</name>
</gene>
<dbReference type="Gene3D" id="1.10.10.60">
    <property type="entry name" value="Homeodomain-like"/>
    <property type="match status" value="2"/>
</dbReference>
<evidence type="ECO:0000259" key="4">
    <source>
        <dbReference type="PROSITE" id="PS01124"/>
    </source>
</evidence>
<dbReference type="InterPro" id="IPR009057">
    <property type="entry name" value="Homeodomain-like_sf"/>
</dbReference>
<dbReference type="Pfam" id="PF02311">
    <property type="entry name" value="AraC_binding"/>
    <property type="match status" value="1"/>
</dbReference>
<dbReference type="InterPro" id="IPR003313">
    <property type="entry name" value="AraC-bd"/>
</dbReference>
<evidence type="ECO:0000313" key="5">
    <source>
        <dbReference type="EMBL" id="MBL4936548.1"/>
    </source>
</evidence>
<keyword evidence="6" id="KW-1185">Reference proteome</keyword>
<accession>A0ABS1TF11</accession>
<dbReference type="InterPro" id="IPR037923">
    <property type="entry name" value="HTH-like"/>
</dbReference>
<dbReference type="SMART" id="SM00342">
    <property type="entry name" value="HTH_ARAC"/>
    <property type="match status" value="1"/>
</dbReference>
<dbReference type="InterPro" id="IPR018060">
    <property type="entry name" value="HTH_AraC"/>
</dbReference>
<dbReference type="Pfam" id="PF12833">
    <property type="entry name" value="HTH_18"/>
    <property type="match status" value="1"/>
</dbReference>
<reference evidence="5 6" key="1">
    <citation type="submission" date="2021-01" db="EMBL/GenBank/DDBJ databases">
        <title>Genome public.</title>
        <authorList>
            <person name="Liu C."/>
            <person name="Sun Q."/>
        </authorList>
    </citation>
    <scope>NUCLEOTIDE SEQUENCE [LARGE SCALE GENOMIC DNA]</scope>
    <source>
        <strain evidence="5 6">YIM B02515</strain>
    </source>
</reference>
<keyword evidence="1" id="KW-0805">Transcription regulation</keyword>
<dbReference type="InterPro" id="IPR018062">
    <property type="entry name" value="HTH_AraC-typ_CS"/>
</dbReference>
<dbReference type="PRINTS" id="PR00032">
    <property type="entry name" value="HTHARAC"/>
</dbReference>
<dbReference type="EMBL" id="JAESWC010000007">
    <property type="protein sequence ID" value="MBL4936548.1"/>
    <property type="molecule type" value="Genomic_DNA"/>
</dbReference>
<keyword evidence="3" id="KW-0804">Transcription</keyword>
<dbReference type="RefSeq" id="WP_202749306.1">
    <property type="nucleotide sequence ID" value="NZ_JAESWC010000007.1"/>
</dbReference>
<dbReference type="SUPFAM" id="SSF46689">
    <property type="entry name" value="Homeodomain-like"/>
    <property type="match status" value="1"/>
</dbReference>
<comment type="caution">
    <text evidence="5">The sequence shown here is derived from an EMBL/GenBank/DDBJ whole genome shotgun (WGS) entry which is preliminary data.</text>
</comment>
<protein>
    <submittedName>
        <fullName evidence="5">AraC family transcriptional regulator</fullName>
    </submittedName>
</protein>
<dbReference type="PROSITE" id="PS01124">
    <property type="entry name" value="HTH_ARAC_FAMILY_2"/>
    <property type="match status" value="1"/>
</dbReference>
<dbReference type="InterPro" id="IPR020449">
    <property type="entry name" value="Tscrpt_reg_AraC-type_HTH"/>
</dbReference>
<dbReference type="Proteomes" id="UP000632377">
    <property type="component" value="Unassembled WGS sequence"/>
</dbReference>
<evidence type="ECO:0000313" key="6">
    <source>
        <dbReference type="Proteomes" id="UP000632377"/>
    </source>
</evidence>
<organism evidence="5 6">
    <name type="scientific">Clostridium rhizosphaerae</name>
    <dbReference type="NCBI Taxonomy" id="2803861"/>
    <lineage>
        <taxon>Bacteria</taxon>
        <taxon>Bacillati</taxon>
        <taxon>Bacillota</taxon>
        <taxon>Clostridia</taxon>
        <taxon>Eubacteriales</taxon>
        <taxon>Clostridiaceae</taxon>
        <taxon>Clostridium</taxon>
    </lineage>
</organism>
<dbReference type="PANTHER" id="PTHR43280">
    <property type="entry name" value="ARAC-FAMILY TRANSCRIPTIONAL REGULATOR"/>
    <property type="match status" value="1"/>
</dbReference>
<dbReference type="PANTHER" id="PTHR43280:SF30">
    <property type="entry name" value="MMSAB OPERON REGULATORY PROTEIN"/>
    <property type="match status" value="1"/>
</dbReference>
<keyword evidence="2" id="KW-0238">DNA-binding</keyword>
<name>A0ABS1TF11_9CLOT</name>
<feature type="domain" description="HTH araC/xylS-type" evidence="4">
    <location>
        <begin position="200"/>
        <end position="298"/>
    </location>
</feature>
<evidence type="ECO:0000256" key="2">
    <source>
        <dbReference type="ARBA" id="ARBA00023125"/>
    </source>
</evidence>
<sequence>MNLLSIDTSIVPSVRLIGHVSYNKPWSHFTRIIDEYLLYIVKSGELFIREGDKEYHLLKGDILLLEPNIEHTGYKEAICHYYYFHFKHTKISLVTDKSHDEIAKELVIKRKDSLASEHLEETTDTDPIFYLPKYYHYENENELMAMLVDTDNDYYKKYEGYKRVASLKLLEILIKISRDYTSTKIDNSQPHFSKAFAKCRNIQNYLNAEYQSKITSTEIEKAFESNYDYLNRVFQKMTGYTIVNYLNVLRINKAKDLLDTTPIKISEVGYLVGIEDPYYFSKLFKKHTGMTPSQYLKLRSETKI</sequence>
<proteinExistence type="predicted"/>
<evidence type="ECO:0000256" key="3">
    <source>
        <dbReference type="ARBA" id="ARBA00023163"/>
    </source>
</evidence>
<evidence type="ECO:0000256" key="1">
    <source>
        <dbReference type="ARBA" id="ARBA00023015"/>
    </source>
</evidence>